<name>A0A8K0KEY7_LADFU</name>
<evidence type="ECO:0000256" key="8">
    <source>
        <dbReference type="ARBA" id="ARBA00023224"/>
    </source>
</evidence>
<evidence type="ECO:0000256" key="7">
    <source>
        <dbReference type="ARBA" id="ARBA00023170"/>
    </source>
</evidence>
<gene>
    <name evidence="13" type="ORF">J437_LFUL010101</name>
</gene>
<comment type="similarity">
    <text evidence="2 9">Belongs to the G-protein coupled receptor 1 family.</text>
</comment>
<evidence type="ECO:0000256" key="1">
    <source>
        <dbReference type="ARBA" id="ARBA00004141"/>
    </source>
</evidence>
<evidence type="ECO:0000256" key="4">
    <source>
        <dbReference type="ARBA" id="ARBA00022989"/>
    </source>
</evidence>
<evidence type="ECO:0000256" key="9">
    <source>
        <dbReference type="RuleBase" id="RU000688"/>
    </source>
</evidence>
<dbReference type="AlphaFoldDB" id="A0A8K0KEY7"/>
<keyword evidence="6 11" id="KW-0472">Membrane</keyword>
<feature type="domain" description="G-protein coupled receptors family 1 profile" evidence="12">
    <location>
        <begin position="1"/>
        <end position="102"/>
    </location>
</feature>
<organism evidence="13 14">
    <name type="scientific">Ladona fulva</name>
    <name type="common">Scarce chaser dragonfly</name>
    <name type="synonym">Libellula fulva</name>
    <dbReference type="NCBI Taxonomy" id="123851"/>
    <lineage>
        <taxon>Eukaryota</taxon>
        <taxon>Metazoa</taxon>
        <taxon>Ecdysozoa</taxon>
        <taxon>Arthropoda</taxon>
        <taxon>Hexapoda</taxon>
        <taxon>Insecta</taxon>
        <taxon>Pterygota</taxon>
        <taxon>Palaeoptera</taxon>
        <taxon>Odonata</taxon>
        <taxon>Epiprocta</taxon>
        <taxon>Anisoptera</taxon>
        <taxon>Libelluloidea</taxon>
        <taxon>Libellulidae</taxon>
        <taxon>Ladona</taxon>
    </lineage>
</organism>
<keyword evidence="4 11" id="KW-1133">Transmembrane helix</keyword>
<dbReference type="GO" id="GO:0005886">
    <property type="term" value="C:plasma membrane"/>
    <property type="evidence" value="ECO:0007669"/>
    <property type="project" value="TreeGrafter"/>
</dbReference>
<dbReference type="PANTHER" id="PTHR24238">
    <property type="entry name" value="G-PROTEIN COUPLED RECEPTOR"/>
    <property type="match status" value="1"/>
</dbReference>
<proteinExistence type="inferred from homology"/>
<keyword evidence="14" id="KW-1185">Reference proteome</keyword>
<dbReference type="OrthoDB" id="10037617at2759"/>
<comment type="subcellular location">
    <subcellularLocation>
        <location evidence="1">Membrane</location>
        <topology evidence="1">Multi-pass membrane protein</topology>
    </subcellularLocation>
</comment>
<dbReference type="Pfam" id="PF00001">
    <property type="entry name" value="7tm_1"/>
    <property type="match status" value="1"/>
</dbReference>
<evidence type="ECO:0000313" key="13">
    <source>
        <dbReference type="EMBL" id="KAG8231103.1"/>
    </source>
</evidence>
<keyword evidence="8 9" id="KW-0807">Transducer</keyword>
<feature type="region of interest" description="Disordered" evidence="10">
    <location>
        <begin position="82"/>
        <end position="102"/>
    </location>
</feature>
<evidence type="ECO:0000313" key="14">
    <source>
        <dbReference type="Proteomes" id="UP000792457"/>
    </source>
</evidence>
<feature type="transmembrane region" description="Helical" evidence="11">
    <location>
        <begin position="55"/>
        <end position="76"/>
    </location>
</feature>
<keyword evidence="7 9" id="KW-0675">Receptor</keyword>
<evidence type="ECO:0000259" key="12">
    <source>
        <dbReference type="PROSITE" id="PS50262"/>
    </source>
</evidence>
<dbReference type="InterPro" id="IPR000276">
    <property type="entry name" value="GPCR_Rhodpsn"/>
</dbReference>
<accession>A0A8K0KEY7</accession>
<keyword evidence="5 9" id="KW-0297">G-protein coupled receptor</keyword>
<sequence length="102" mass="11412">MIENTLLLILFQKLAINTAVSVSVSAWTLVAISVERYFAICHPLRSRRWQTLSHAYKLITLIWLGSLAAMAPVAALSELQPTSQERLNTSRTEPTRNSLGNF</sequence>
<evidence type="ECO:0000256" key="5">
    <source>
        <dbReference type="ARBA" id="ARBA00023040"/>
    </source>
</evidence>
<dbReference type="Gene3D" id="1.20.1070.10">
    <property type="entry name" value="Rhodopsin 7-helix transmembrane proteins"/>
    <property type="match status" value="1"/>
</dbReference>
<reference evidence="13" key="2">
    <citation type="submission" date="2017-10" db="EMBL/GenBank/DDBJ databases">
        <title>Ladona fulva Genome sequencing and assembly.</title>
        <authorList>
            <person name="Murali S."/>
            <person name="Richards S."/>
            <person name="Bandaranaike D."/>
            <person name="Bellair M."/>
            <person name="Blankenburg K."/>
            <person name="Chao H."/>
            <person name="Dinh H."/>
            <person name="Doddapaneni H."/>
            <person name="Dugan-Rocha S."/>
            <person name="Elkadiri S."/>
            <person name="Gnanaolivu R."/>
            <person name="Hernandez B."/>
            <person name="Skinner E."/>
            <person name="Javaid M."/>
            <person name="Lee S."/>
            <person name="Li M."/>
            <person name="Ming W."/>
            <person name="Munidasa M."/>
            <person name="Muniz J."/>
            <person name="Nguyen L."/>
            <person name="Hughes D."/>
            <person name="Osuji N."/>
            <person name="Pu L.-L."/>
            <person name="Puazo M."/>
            <person name="Qu C."/>
            <person name="Quiroz J."/>
            <person name="Raj R."/>
            <person name="Weissenberger G."/>
            <person name="Xin Y."/>
            <person name="Zou X."/>
            <person name="Han Y."/>
            <person name="Worley K."/>
            <person name="Muzny D."/>
            <person name="Gibbs R."/>
        </authorList>
    </citation>
    <scope>NUCLEOTIDE SEQUENCE</scope>
    <source>
        <strain evidence="13">Sampled in the wild</strain>
    </source>
</reference>
<evidence type="ECO:0000256" key="2">
    <source>
        <dbReference type="ARBA" id="ARBA00010663"/>
    </source>
</evidence>
<dbReference type="GO" id="GO:0008188">
    <property type="term" value="F:neuropeptide receptor activity"/>
    <property type="evidence" value="ECO:0007669"/>
    <property type="project" value="TreeGrafter"/>
</dbReference>
<dbReference type="PANTHER" id="PTHR24238:SF75">
    <property type="entry name" value="CHOLECYSTOKININ-LIKE RECEPTOR AT 17D1-RELATED"/>
    <property type="match status" value="1"/>
</dbReference>
<protein>
    <recommendedName>
        <fullName evidence="12">G-protein coupled receptors family 1 profile domain-containing protein</fullName>
    </recommendedName>
</protein>
<dbReference type="EMBL" id="KZ308532">
    <property type="protein sequence ID" value="KAG8231103.1"/>
    <property type="molecule type" value="Genomic_DNA"/>
</dbReference>
<dbReference type="PROSITE" id="PS00237">
    <property type="entry name" value="G_PROTEIN_RECEP_F1_1"/>
    <property type="match status" value="1"/>
</dbReference>
<evidence type="ECO:0000256" key="6">
    <source>
        <dbReference type="ARBA" id="ARBA00023136"/>
    </source>
</evidence>
<feature type="transmembrane region" description="Helical" evidence="11">
    <location>
        <begin position="14"/>
        <end position="34"/>
    </location>
</feature>
<evidence type="ECO:0000256" key="10">
    <source>
        <dbReference type="SAM" id="MobiDB-lite"/>
    </source>
</evidence>
<dbReference type="InterPro" id="IPR017452">
    <property type="entry name" value="GPCR_Rhodpsn_7TM"/>
</dbReference>
<dbReference type="SUPFAM" id="SSF81321">
    <property type="entry name" value="Family A G protein-coupled receptor-like"/>
    <property type="match status" value="1"/>
</dbReference>
<evidence type="ECO:0000256" key="11">
    <source>
        <dbReference type="SAM" id="Phobius"/>
    </source>
</evidence>
<dbReference type="PRINTS" id="PR00237">
    <property type="entry name" value="GPCRRHODOPSN"/>
</dbReference>
<dbReference type="PROSITE" id="PS50262">
    <property type="entry name" value="G_PROTEIN_RECEP_F1_2"/>
    <property type="match status" value="1"/>
</dbReference>
<comment type="caution">
    <text evidence="13">The sequence shown here is derived from an EMBL/GenBank/DDBJ whole genome shotgun (WGS) entry which is preliminary data.</text>
</comment>
<dbReference type="Proteomes" id="UP000792457">
    <property type="component" value="Unassembled WGS sequence"/>
</dbReference>
<keyword evidence="3 9" id="KW-0812">Transmembrane</keyword>
<evidence type="ECO:0000256" key="3">
    <source>
        <dbReference type="ARBA" id="ARBA00022692"/>
    </source>
</evidence>
<reference evidence="13" key="1">
    <citation type="submission" date="2013-04" db="EMBL/GenBank/DDBJ databases">
        <authorList>
            <person name="Qu J."/>
            <person name="Murali S.C."/>
            <person name="Bandaranaike D."/>
            <person name="Bellair M."/>
            <person name="Blankenburg K."/>
            <person name="Chao H."/>
            <person name="Dinh H."/>
            <person name="Doddapaneni H."/>
            <person name="Downs B."/>
            <person name="Dugan-Rocha S."/>
            <person name="Elkadiri S."/>
            <person name="Gnanaolivu R.D."/>
            <person name="Hernandez B."/>
            <person name="Javaid M."/>
            <person name="Jayaseelan J.C."/>
            <person name="Lee S."/>
            <person name="Li M."/>
            <person name="Ming W."/>
            <person name="Munidasa M."/>
            <person name="Muniz J."/>
            <person name="Nguyen L."/>
            <person name="Ongeri F."/>
            <person name="Osuji N."/>
            <person name="Pu L.-L."/>
            <person name="Puazo M."/>
            <person name="Qu C."/>
            <person name="Quiroz J."/>
            <person name="Raj R."/>
            <person name="Weissenberger G."/>
            <person name="Xin Y."/>
            <person name="Zou X."/>
            <person name="Han Y."/>
            <person name="Richards S."/>
            <person name="Worley K."/>
            <person name="Muzny D."/>
            <person name="Gibbs R."/>
        </authorList>
    </citation>
    <scope>NUCLEOTIDE SEQUENCE</scope>
    <source>
        <strain evidence="13">Sampled in the wild</strain>
    </source>
</reference>